<feature type="region of interest" description="Disordered" evidence="1">
    <location>
        <begin position="22"/>
        <end position="42"/>
    </location>
</feature>
<dbReference type="OrthoDB" id="10437957at2759"/>
<reference evidence="2 3" key="1">
    <citation type="submission" date="2015-01" db="EMBL/GenBank/DDBJ databases">
        <title>Evolution of Trichinella species and genotypes.</title>
        <authorList>
            <person name="Korhonen P.K."/>
            <person name="Edoardo P."/>
            <person name="Giuseppe L.R."/>
            <person name="Gasser R.B."/>
        </authorList>
    </citation>
    <scope>NUCLEOTIDE SEQUENCE [LARGE SCALE GENOMIC DNA]</scope>
    <source>
        <strain evidence="2">ISS2496</strain>
    </source>
</reference>
<proteinExistence type="predicted"/>
<dbReference type="EMBL" id="JYDQ01000083">
    <property type="protein sequence ID" value="KRY16155.1"/>
    <property type="molecule type" value="Genomic_DNA"/>
</dbReference>
<evidence type="ECO:0000313" key="3">
    <source>
        <dbReference type="Proteomes" id="UP000054783"/>
    </source>
</evidence>
<comment type="caution">
    <text evidence="2">The sequence shown here is derived from an EMBL/GenBank/DDBJ whole genome shotgun (WGS) entry which is preliminary data.</text>
</comment>
<dbReference type="Proteomes" id="UP000054783">
    <property type="component" value="Unassembled WGS sequence"/>
</dbReference>
<evidence type="ECO:0000256" key="1">
    <source>
        <dbReference type="SAM" id="MobiDB-lite"/>
    </source>
</evidence>
<accession>A0A0V0ZU77</accession>
<evidence type="ECO:0000313" key="2">
    <source>
        <dbReference type="EMBL" id="KRY16155.1"/>
    </source>
</evidence>
<name>A0A0V0ZU77_9BILA</name>
<gene>
    <name evidence="2" type="ORF">T12_3118</name>
</gene>
<organism evidence="2 3">
    <name type="scientific">Trichinella patagoniensis</name>
    <dbReference type="NCBI Taxonomy" id="990121"/>
    <lineage>
        <taxon>Eukaryota</taxon>
        <taxon>Metazoa</taxon>
        <taxon>Ecdysozoa</taxon>
        <taxon>Nematoda</taxon>
        <taxon>Enoplea</taxon>
        <taxon>Dorylaimia</taxon>
        <taxon>Trichinellida</taxon>
        <taxon>Trichinellidae</taxon>
        <taxon>Trichinella</taxon>
    </lineage>
</organism>
<sequence length="157" mass="17160">MFSNVLIALDSGQEAKQEAQVTNQARLDQTRPEQARGVRPNNATPPCIAAPSALAVLLAAPIALFKAALYFSNIMPLLVLLSAVSPAPVVSHTGIHTFPDQSTPNDLCLHILSVKSMMIEIELDFNMDRTNFNGWRWNVMTHEKISCNIQSMGLAFA</sequence>
<dbReference type="AlphaFoldDB" id="A0A0V0ZU77"/>
<keyword evidence="3" id="KW-1185">Reference proteome</keyword>
<protein>
    <submittedName>
        <fullName evidence="2">Uncharacterized protein</fullName>
    </submittedName>
</protein>